<evidence type="ECO:0000256" key="8">
    <source>
        <dbReference type="ARBA" id="ARBA00023125"/>
    </source>
</evidence>
<dbReference type="InterPro" id="IPR013087">
    <property type="entry name" value="Znf_C2H2_type"/>
</dbReference>
<proteinExistence type="inferred from homology"/>
<reference evidence="16" key="2">
    <citation type="submission" date="2025-08" db="UniProtKB">
        <authorList>
            <consortium name="RefSeq"/>
        </authorList>
    </citation>
    <scope>IDENTIFICATION</scope>
    <source>
        <strain evidence="16">S238N-H82</strain>
        <tissue evidence="16">Testes</tissue>
    </source>
</reference>
<dbReference type="OrthoDB" id="3533395at2759"/>
<dbReference type="Pfam" id="PF13894">
    <property type="entry name" value="zf-C2H2_4"/>
    <property type="match status" value="1"/>
</dbReference>
<dbReference type="GeneID" id="118410152"/>
<evidence type="ECO:0000313" key="16">
    <source>
        <dbReference type="RefSeq" id="XP_035667576.1"/>
    </source>
</evidence>
<evidence type="ECO:0000256" key="1">
    <source>
        <dbReference type="ARBA" id="ARBA00004123"/>
    </source>
</evidence>
<dbReference type="AlphaFoldDB" id="A0A9J7MH81"/>
<dbReference type="SUPFAM" id="SSF57667">
    <property type="entry name" value="beta-beta-alpha zinc fingers"/>
    <property type="match status" value="4"/>
</dbReference>
<keyword evidence="6" id="KW-0862">Zinc</keyword>
<evidence type="ECO:0000259" key="14">
    <source>
        <dbReference type="PROSITE" id="PS50280"/>
    </source>
</evidence>
<dbReference type="PROSITE" id="PS50280">
    <property type="entry name" value="SET"/>
    <property type="match status" value="1"/>
</dbReference>
<feature type="domain" description="C2H2-type" evidence="13">
    <location>
        <begin position="325"/>
        <end position="354"/>
    </location>
</feature>
<dbReference type="PROSITE" id="PS50157">
    <property type="entry name" value="ZINC_FINGER_C2H2_2"/>
    <property type="match status" value="7"/>
</dbReference>
<evidence type="ECO:0000256" key="7">
    <source>
        <dbReference type="ARBA" id="ARBA00023015"/>
    </source>
</evidence>
<dbReference type="Pfam" id="PF00096">
    <property type="entry name" value="zf-C2H2"/>
    <property type="match status" value="3"/>
</dbReference>
<keyword evidence="15" id="KW-1185">Reference proteome</keyword>
<dbReference type="Gene3D" id="2.170.270.10">
    <property type="entry name" value="SET domain"/>
    <property type="match status" value="1"/>
</dbReference>
<dbReference type="PANTHER" id="PTHR16515">
    <property type="entry name" value="PR DOMAIN ZINC FINGER PROTEIN"/>
    <property type="match status" value="1"/>
</dbReference>
<dbReference type="GO" id="GO:0010468">
    <property type="term" value="P:regulation of gene expression"/>
    <property type="evidence" value="ECO:0000318"/>
    <property type="project" value="GO_Central"/>
</dbReference>
<comment type="subcellular location">
    <subcellularLocation>
        <location evidence="1">Nucleus</location>
    </subcellularLocation>
</comment>
<dbReference type="GO" id="GO:0003677">
    <property type="term" value="F:DNA binding"/>
    <property type="evidence" value="ECO:0007669"/>
    <property type="project" value="UniProtKB-KW"/>
</dbReference>
<dbReference type="FunFam" id="3.30.160.60:FF:000256">
    <property type="entry name" value="PLAG1 like zinc finger 2"/>
    <property type="match status" value="1"/>
</dbReference>
<feature type="domain" description="SET" evidence="14">
    <location>
        <begin position="47"/>
        <end position="166"/>
    </location>
</feature>
<evidence type="ECO:0000256" key="3">
    <source>
        <dbReference type="ARBA" id="ARBA00022723"/>
    </source>
</evidence>
<feature type="domain" description="C2H2-type" evidence="13">
    <location>
        <begin position="297"/>
        <end position="324"/>
    </location>
</feature>
<dbReference type="GO" id="GO:0010557">
    <property type="term" value="P:positive regulation of macromolecule biosynthetic process"/>
    <property type="evidence" value="ECO:0007669"/>
    <property type="project" value="UniProtKB-ARBA"/>
</dbReference>
<keyword evidence="7" id="KW-0805">Transcription regulation</keyword>
<dbReference type="InterPro" id="IPR046341">
    <property type="entry name" value="SET_dom_sf"/>
</dbReference>
<evidence type="ECO:0000256" key="5">
    <source>
        <dbReference type="ARBA" id="ARBA00022771"/>
    </source>
</evidence>
<organism evidence="15 16">
    <name type="scientific">Branchiostoma floridae</name>
    <name type="common">Florida lancelet</name>
    <name type="synonym">Amphioxus</name>
    <dbReference type="NCBI Taxonomy" id="7739"/>
    <lineage>
        <taxon>Eukaryota</taxon>
        <taxon>Metazoa</taxon>
        <taxon>Chordata</taxon>
        <taxon>Cephalochordata</taxon>
        <taxon>Leptocardii</taxon>
        <taxon>Amphioxiformes</taxon>
        <taxon>Branchiostomatidae</taxon>
        <taxon>Branchiostoma</taxon>
    </lineage>
</organism>
<dbReference type="RefSeq" id="XP_035667576.1">
    <property type="nucleotide sequence ID" value="XM_035811683.1"/>
</dbReference>
<keyword evidence="10" id="KW-0804">Transcription</keyword>
<dbReference type="OMA" id="FKTENHT"/>
<keyword evidence="9" id="KW-0010">Activator</keyword>
<keyword evidence="8" id="KW-0238">DNA-binding</keyword>
<sequence>MSNDVNFDLLWCEECGKSLPGECQIHGTLLKVKDKVIPSRARLTLPHYLQLRELEIRPGNKQLLGVFAKKVIQKRTQFGPFEATLVTSIANLTNRDENKFLLQVFKNGKEYYLDTPNEDVCNWMMFVRPARNHAEQNMVAYQYRDKIYFSSTKPIEPHCELKVWYAADYAKRMNMQVLVKEEDELSCALQNKPQEIRPVSTLDFFKTENHTEPWKCSNCNNVFSTFALLEEHSCSAAVTVPVTPTAKTPKKKGRKVKKRNAEGAKARLASKLGDKRREGVLKKVKRRIRELKPRKTYPCNACGKVFINLEKLKIHTYTHTGERPFKCSSDGCDKAFVSKYKLLRHMTTHSPHKTHKCAYCEKMFHRKDHLKNHLQTHDPNKEAFKCEECGKEYNTKLGFRRHMALHSAAAGDLTCRVCSAMYESTEALLEHLKVHSGKPAGGMKEKKHKCDHCDRRFYTRKDVRRHLVVHTGRKDFLCQFCAQRFGRKDHLTRHTKKSHCAEFLKIKESPDGSTSSQLLSPMEAPDLNFGSLPRDDSLPKLNINKGRPLTKAETKAFTNKPEPPPKVAMEISIETSNTSQDDGPMGLKLPGPAVITEPVNASTVDLGQLLGFLPLNSALNASIPISQPQTSLQGMNIPMTMSMTPQSTSSRISVQNHMTMSPTASLTSQIPFVPLSQSLPRFHQAFQ</sequence>
<dbReference type="GO" id="GO:0008270">
    <property type="term" value="F:zinc ion binding"/>
    <property type="evidence" value="ECO:0007669"/>
    <property type="project" value="UniProtKB-KW"/>
</dbReference>
<dbReference type="KEGG" id="bfo:118410152"/>
<evidence type="ECO:0000256" key="9">
    <source>
        <dbReference type="ARBA" id="ARBA00023159"/>
    </source>
</evidence>
<dbReference type="SMART" id="SM00355">
    <property type="entry name" value="ZnF_C2H2"/>
    <property type="match status" value="8"/>
</dbReference>
<dbReference type="Pfam" id="PF21549">
    <property type="entry name" value="PRDM2_PR"/>
    <property type="match status" value="1"/>
</dbReference>
<gene>
    <name evidence="16" type="primary">LOC118410152</name>
</gene>
<feature type="domain" description="C2H2-type" evidence="13">
    <location>
        <begin position="384"/>
        <end position="411"/>
    </location>
</feature>
<keyword evidence="4" id="KW-0677">Repeat</keyword>
<feature type="domain" description="C2H2-type" evidence="13">
    <location>
        <begin position="448"/>
        <end position="475"/>
    </location>
</feature>
<dbReference type="Proteomes" id="UP000001554">
    <property type="component" value="Chromosome 2"/>
</dbReference>
<evidence type="ECO:0000256" key="2">
    <source>
        <dbReference type="ARBA" id="ARBA00006991"/>
    </source>
</evidence>
<name>A0A9J7MH81_BRAFL</name>
<reference evidence="15" key="1">
    <citation type="journal article" date="2020" name="Nat. Ecol. Evol.">
        <title>Deeply conserved synteny resolves early events in vertebrate evolution.</title>
        <authorList>
            <person name="Simakov O."/>
            <person name="Marletaz F."/>
            <person name="Yue J.X."/>
            <person name="O'Connell B."/>
            <person name="Jenkins J."/>
            <person name="Brandt A."/>
            <person name="Calef R."/>
            <person name="Tung C.H."/>
            <person name="Huang T.K."/>
            <person name="Schmutz J."/>
            <person name="Satoh N."/>
            <person name="Yu J.K."/>
            <person name="Putnam N.H."/>
            <person name="Green R.E."/>
            <person name="Rokhsar D.S."/>
        </authorList>
    </citation>
    <scope>NUCLEOTIDE SEQUENCE [LARGE SCALE GENOMIC DNA]</scope>
    <source>
        <strain evidence="15">S238N-H82</strain>
    </source>
</reference>
<feature type="domain" description="C2H2-type" evidence="13">
    <location>
        <begin position="355"/>
        <end position="382"/>
    </location>
</feature>
<dbReference type="InterPro" id="IPR050331">
    <property type="entry name" value="Zinc_finger"/>
</dbReference>
<evidence type="ECO:0000256" key="6">
    <source>
        <dbReference type="ARBA" id="ARBA00022833"/>
    </source>
</evidence>
<dbReference type="InterPro" id="IPR036236">
    <property type="entry name" value="Znf_C2H2_sf"/>
</dbReference>
<evidence type="ECO:0000256" key="4">
    <source>
        <dbReference type="ARBA" id="ARBA00022737"/>
    </source>
</evidence>
<dbReference type="PANTHER" id="PTHR16515:SF23">
    <property type="entry name" value="PLAG1 LIKE ZINC FINGER 1"/>
    <property type="match status" value="1"/>
</dbReference>
<dbReference type="GO" id="GO:0005634">
    <property type="term" value="C:nucleus"/>
    <property type="evidence" value="ECO:0000318"/>
    <property type="project" value="GO_Central"/>
</dbReference>
<keyword evidence="5 12" id="KW-0863">Zinc-finger</keyword>
<evidence type="ECO:0000313" key="15">
    <source>
        <dbReference type="Proteomes" id="UP000001554"/>
    </source>
</evidence>
<dbReference type="FunFam" id="3.30.160.60:FF:000425">
    <property type="entry name" value="PLAG1 like zinc finger 1"/>
    <property type="match status" value="1"/>
</dbReference>
<protein>
    <submittedName>
        <fullName evidence="16">Zinc finger protein PLAGL1-like isoform X1</fullName>
    </submittedName>
</protein>
<evidence type="ECO:0000256" key="12">
    <source>
        <dbReference type="PROSITE-ProRule" id="PRU00042"/>
    </source>
</evidence>
<feature type="domain" description="C2H2-type" evidence="13">
    <location>
        <begin position="476"/>
        <end position="504"/>
    </location>
</feature>
<dbReference type="InterPro" id="IPR001214">
    <property type="entry name" value="SET_dom"/>
</dbReference>
<accession>A0A9J7MH81</accession>
<dbReference type="FunFam" id="3.30.160.60:FF:000231">
    <property type="entry name" value="PLAG1 like zinc finger 2"/>
    <property type="match status" value="1"/>
</dbReference>
<evidence type="ECO:0000256" key="11">
    <source>
        <dbReference type="ARBA" id="ARBA00023242"/>
    </source>
</evidence>
<comment type="similarity">
    <text evidence="2">Belongs to the krueppel C2H2-type zinc-finger protein family.</text>
</comment>
<dbReference type="Gene3D" id="3.30.160.60">
    <property type="entry name" value="Classic Zinc Finger"/>
    <property type="match status" value="6"/>
</dbReference>
<evidence type="ECO:0000256" key="10">
    <source>
        <dbReference type="ARBA" id="ARBA00023163"/>
    </source>
</evidence>
<dbReference type="FunFam" id="3.30.160.60:FF:003278">
    <property type="match status" value="1"/>
</dbReference>
<feature type="domain" description="C2H2-type" evidence="13">
    <location>
        <begin position="413"/>
        <end position="440"/>
    </location>
</feature>
<evidence type="ECO:0000259" key="13">
    <source>
        <dbReference type="PROSITE" id="PS50157"/>
    </source>
</evidence>
<dbReference type="PROSITE" id="PS00028">
    <property type="entry name" value="ZINC_FINGER_C2H2_1"/>
    <property type="match status" value="7"/>
</dbReference>
<keyword evidence="11" id="KW-0539">Nucleus</keyword>
<keyword evidence="3" id="KW-0479">Metal-binding</keyword>